<dbReference type="KEGG" id="vg:26516132"/>
<dbReference type="EMBL" id="KT968831">
    <property type="protein sequence ID" value="ALP47900.1"/>
    <property type="molecule type" value="Genomic_DNA"/>
</dbReference>
<keyword evidence="3" id="KW-1185">Reference proteome</keyword>
<sequence>MSSNDSPDIVLDAVERMRRDWELVSDLLGGTNAMRKAGEKHLPKWPKEEKESYQERLQRSTLLPAFSETVKNLAGRVLARPITLGDEVPGDIAGWCNDDIDLMGNNLDVFAGEWFRAGLGYGLCHCLVDYPPSDGVKTIAQEREEGIRPYAVLIRPQQVLGYRYRVERGRPVLTQFRYMEEIEEEDGEFGSKNVQQVRVLEINRWATYRRDGSGWALHDEGKTTLNKIPLVTFYTGQTGIMTARPPLIELAHLNVTHWQSQSDQRNLLHVARVPILVAINAGDAVGPDGSPIPWEMTVGTSSATRINGDGADLKFVEHGGRAMEAGRQDLQDLLEEMRIAGARLLHRDAQAVKTAAQANEEAAEKISALETMGNAFEDAIDQMLQLFADWTNQESGGFATVEGNYDTDYAPEVSLPVLKQMADSNFLSQETLFNEVKRRGVISDSLKWEDEQERILNQAPTI</sequence>
<feature type="domain" description="DUF4055" evidence="1">
    <location>
        <begin position="246"/>
        <end position="391"/>
    </location>
</feature>
<organism evidence="2 3">
    <name type="scientific">Pseudomonas phage YMC11/02/R656</name>
    <dbReference type="NCBI Taxonomy" id="1755689"/>
    <lineage>
        <taxon>Viruses</taxon>
        <taxon>Duplodnaviria</taxon>
        <taxon>Heunggongvirae</taxon>
        <taxon>Uroviricota</taxon>
        <taxon>Caudoviricetes</taxon>
        <taxon>Bugaksanvirus</taxon>
        <taxon>Bugaksanvirus R656</taxon>
    </lineage>
</organism>
<proteinExistence type="predicted"/>
<reference evidence="2 3" key="1">
    <citation type="submission" date="2015-10" db="EMBL/GenBank/DDBJ databases">
        <title>Complete Genome Sequence of the Pseudomonas phage YMC11/02/R656_PAE_BP.</title>
        <authorList>
            <person name="Jeon J."/>
            <person name="Yong D."/>
            <person name="Lee K."/>
        </authorList>
    </citation>
    <scope>NUCLEOTIDE SEQUENCE [LARGE SCALE GENOMIC DNA]</scope>
</reference>
<dbReference type="GeneID" id="26516132"/>
<dbReference type="RefSeq" id="YP_009187476.1">
    <property type="nucleotide sequence ID" value="NC_028657.1"/>
</dbReference>
<dbReference type="Proteomes" id="UP000201818">
    <property type="component" value="Segment"/>
</dbReference>
<gene>
    <name evidence="2" type="ORF">BPPAER656_00790</name>
</gene>
<dbReference type="OrthoDB" id="6443at10239"/>
<dbReference type="Pfam" id="PF13264">
    <property type="entry name" value="DUF4055"/>
    <property type="match status" value="1"/>
</dbReference>
<dbReference type="InterPro" id="IPR025129">
    <property type="entry name" value="DUF4055"/>
</dbReference>
<evidence type="ECO:0000259" key="1">
    <source>
        <dbReference type="Pfam" id="PF13264"/>
    </source>
</evidence>
<protein>
    <recommendedName>
        <fullName evidence="1">DUF4055 domain-containing protein</fullName>
    </recommendedName>
</protein>
<accession>A0A0S2SYJ5</accession>
<evidence type="ECO:0000313" key="3">
    <source>
        <dbReference type="Proteomes" id="UP000201818"/>
    </source>
</evidence>
<name>A0A0S2SYJ5_9CAUD</name>
<evidence type="ECO:0000313" key="2">
    <source>
        <dbReference type="EMBL" id="ALP47900.1"/>
    </source>
</evidence>